<keyword evidence="3" id="KW-0812">Transmembrane</keyword>
<keyword evidence="3" id="KW-0472">Membrane</keyword>
<dbReference type="InterPro" id="IPR019415">
    <property type="entry name" value="FMP27_SW_RBG"/>
</dbReference>
<keyword evidence="3" id="KW-1133">Transmembrane helix</keyword>
<gene>
    <name evidence="7" type="ORF">HANVADRAFT_30865</name>
</gene>
<evidence type="ECO:0000256" key="3">
    <source>
        <dbReference type="SAM" id="Phobius"/>
    </source>
</evidence>
<dbReference type="InterPro" id="IPR019441">
    <property type="entry name" value="FMP27/BLTP2/Hobbit_GFWDK_RBG"/>
</dbReference>
<dbReference type="SMART" id="SM01215">
    <property type="entry name" value="Fmp27_SW"/>
    <property type="match status" value="1"/>
</dbReference>
<dbReference type="InterPro" id="IPR019449">
    <property type="entry name" value="FMP27_WPPW_RBG"/>
</dbReference>
<comment type="caution">
    <text evidence="7">The sequence shown here is derived from an EMBL/GenBank/DDBJ whole genome shotgun (WGS) entry which is preliminary data.</text>
</comment>
<dbReference type="SMART" id="SM01216">
    <property type="entry name" value="Fmp27_WPPW"/>
    <property type="match status" value="1"/>
</dbReference>
<proteinExistence type="predicted"/>
<sequence>MDFNNPDYKSQTNLSFINLHRNGFMDIFLLRARKLFLLQARTLIMIFLGVLLLQKIVSVLLLDILLAKIILPKKLKSFSIGLILFNFFARIRINLANGTDILVSKMKIQKKLIDDSAKKSLLIDLIDLSITMPQNTQPKKDKLKGDVEDKHNNTNNDEALLLSFLNKMENIEYNNLFKYKWILKIILFFIPIQLSLQKLRLKIGEKEFYADYISIRFTYNKVSKKCNLNFFVHEFNDYKNLTLKNFEFEIEGEWSIDYKSKVLKFNKYSSYLKVSNLDFTLPFLAPYCKHDYLEDLNNKKKNDEKMIEACKNKDLLFQKYGTVFTKVCSFLKVLDFKVEDINLKIPNYHADFYCASMTMRFSAIDSLKLETGYEFTFSSNTINLKIFEDKILSIPLLSVFLIGDSLYDFKSVEHFKSKIKCILSCIDCNIIIGEKHVEYFIQNFIKNKSPKLEQYTENTKFEKEKKDEKLSLLLYFFDYFSLDLKLLIPNASFTYLVDESNITIKNNQSVLHLKSPKNIYHLYDEFLGGSSYQYNEDLRLTKTLSSLKTSDVSIIFNDLVEKKYTSNTILALKKFEMQNYQNDIFQIDNLISGSELKLYDLTILKKLHNAVLRLGNIWSSYNIVKNTHVNTHKAKNNKTTDLILDKIHCRTRIIDSYFVNSFSNVIKKELDPSNELFDKFYGFQSFIKNIDFRFHKNSRIITVDSIDLGLIERSEFYNSSVSKAGRLEDILIDLSDGTDIILNSANFKTELATIWTGFYLTSAYKHIFPKSNHKPKTTGEKEKKEKKKLNIKINTILIDSYLVDDLNLLFSFKDISVERNLITIRLIQIFAESTYEASALEIDDNTGVFTRLLKVKDAVIDTRKENLLDEFLVLLNVKTFELRSEYHLKFYKIFDRVVSTFKSFKQLKTGLSDLDKFLHNQPTSVKPVSVPFVKAKVDKFLVKLDEDPFEHRLNLIYKIGLSEQRLRMDKEIMFQEELEKLATKKYMSQEDINDAKYRLYKNFSTSWIERVKTAKNEFLNVHAYDIIERKYLDRKVKIYAGHERIPLMVYSLMDMEFIVKPPSFGIDNYAKFVNEYGKGVPMDTVYTLLILLNVTLNLKMLKLQLRDYALPLMNFQNTILQGDLILGETMPDAYGTRQVWVPFIKGCNKDANNVFGSNIIRTINSVKFFMNLKVNIDSPQPTILTWGKSLQPAIQAVMMWFDFLTKPPLDPSPKIGFWDKIRLLTHGVIKFEWAENSELHLNMKGSTDPYDIHEFGAGLTFCWKGGTTLNIHENSNPADFLKIKSKSFILGIRNFDALYQEDKFSKILMELNGDVLWRLGLMFESGDIHKPGQTRRSSDFLSHYHVYLANPNLLNHVEGHDSYKKFRSDFIHMDIGVYSNDPTLSKNSVHLAPFCSEHFLAWWKLFSTYTSGPIRQGPLFPSMQQSSTKFGRSLFTLKYQMSFAPLEMAHVYRHSASENMNIDDSVFTGLKGKFDVFKLDLHQKRSPVTLNNDLLNRTKRVWKLKMDQGEIDFINADIRLIHSIFNKNSGANLLSEESDEFGWYDLLDYTYLDDFEGLSVKPEFMQTIPLLQSERISYFRNIERKVLAVNYPFGNESFHDCLAGKHNSELTQLQIYEDRLSELEKRILKLRRDSENHKSKIYKETLEYFMKQKEILKDLTDRFEPMRLKIKRTDTTTSLGSEDLEMINPIPTLLSKKDEELKYRRAGHKTTFDNKFVVHNMRLKLNDMSKQLLLAYAKKMEERKATSFYDSYTSLSIIKELLEYNEYDSKSNRFSNEAASNGNEKKLDYHVKFDSMDNSECIEKFEEIIRSIADVNFFSSDHMVLKFIMPQIQLCSNLVEDWATVLLADEIEVGIIDIIQGRDSALVVKSADNLRENRICMLLSEVKFFTLDKESVLSHPSLKYEVDFNKDLSQRGWIPWLPIESFIDSSCLEKFKIFAKSSMFLSFNNPNDLFYDKISHRIYNDDPILRIGIPEMHVQSTSEQYNAIYTIFDDLLTFDSKENKKWESLAKTFLADEMKKNFVTSAQFIINLQMKIRAIRLERSNMKDNDPQSFDDMRDLVEKELDSSRFELRLLMTSLKKNLSSNKKRSGNNELSRVMWYFSADDLIWDLYEEPNKPFITLGLGFSSFQRTTYSDGSTSNKLMIYTLHCFNLDKRSLYGELISPLKEYNKTPAPLLELLWKMGKPVGGISQIDTIDVNLKALRVQLEHKILEKIISFLLGNGVKNSATDDKTNGITSPRKSTESRISLDGKTIKLPIEGTKNSIEKEKDTYFENSLITPEHGISEMVKRSNKYMAIKKIVINRTILCVSYRGTSKITNLNDLVLKTPVLRYENKIWSNQDFIAALKRDLVKIVLSHTGNIIGNKFKTKKKMESKYESFKQFSKLLRADSAVGRNRGVPGSIPKEEPQKRKTSANGMTSIEEGDAEEETESIEEFK</sequence>
<keyword evidence="1" id="KW-0175">Coiled coil</keyword>
<feature type="domain" description="FMP27/BLTP2/Hobbit GFWDK motif-containing RBG unit" evidence="4">
    <location>
        <begin position="1107"/>
        <end position="1252"/>
    </location>
</feature>
<dbReference type="SMART" id="SM01214">
    <property type="entry name" value="Fmp27_GFWDK"/>
    <property type="match status" value="1"/>
</dbReference>
<evidence type="ECO:0000256" key="1">
    <source>
        <dbReference type="SAM" id="Coils"/>
    </source>
</evidence>
<dbReference type="PANTHER" id="PTHR15678:SF6">
    <property type="entry name" value="BRIDGE-LIKE LIPID TRANSFER PROTEIN FAMILY MEMBER 2"/>
    <property type="match status" value="1"/>
</dbReference>
<name>A0A1B7TFV8_9ASCO</name>
<evidence type="ECO:0000256" key="2">
    <source>
        <dbReference type="SAM" id="MobiDB-lite"/>
    </source>
</evidence>
<reference evidence="8" key="1">
    <citation type="journal article" date="2016" name="Proc. Natl. Acad. Sci. U.S.A.">
        <title>Comparative genomics of biotechnologically important yeasts.</title>
        <authorList>
            <person name="Riley R."/>
            <person name="Haridas S."/>
            <person name="Wolfe K.H."/>
            <person name="Lopes M.R."/>
            <person name="Hittinger C.T."/>
            <person name="Goeker M."/>
            <person name="Salamov A.A."/>
            <person name="Wisecaver J.H."/>
            <person name="Long T.M."/>
            <person name="Calvey C.H."/>
            <person name="Aerts A.L."/>
            <person name="Barry K.W."/>
            <person name="Choi C."/>
            <person name="Clum A."/>
            <person name="Coughlan A.Y."/>
            <person name="Deshpande S."/>
            <person name="Douglass A.P."/>
            <person name="Hanson S.J."/>
            <person name="Klenk H.-P."/>
            <person name="LaButti K.M."/>
            <person name="Lapidus A."/>
            <person name="Lindquist E.A."/>
            <person name="Lipzen A.M."/>
            <person name="Meier-Kolthoff J.P."/>
            <person name="Ohm R.A."/>
            <person name="Otillar R.P."/>
            <person name="Pangilinan J.L."/>
            <person name="Peng Y."/>
            <person name="Rokas A."/>
            <person name="Rosa C.A."/>
            <person name="Scheuner C."/>
            <person name="Sibirny A.A."/>
            <person name="Slot J.C."/>
            <person name="Stielow J.B."/>
            <person name="Sun H."/>
            <person name="Kurtzman C.P."/>
            <person name="Blackwell M."/>
            <person name="Grigoriev I.V."/>
            <person name="Jeffries T.W."/>
        </authorList>
    </citation>
    <scope>NUCLEOTIDE SEQUENCE [LARGE SCALE GENOMIC DNA]</scope>
    <source>
        <strain evidence="8">NRRL Y-1626</strain>
    </source>
</reference>
<keyword evidence="8" id="KW-1185">Reference proteome</keyword>
<feature type="coiled-coil region" evidence="1">
    <location>
        <begin position="1606"/>
        <end position="1640"/>
    </location>
</feature>
<dbReference type="OrthoDB" id="1562405at2759"/>
<feature type="domain" description="FMP27 WPPW motif-containing RBG unit" evidence="6">
    <location>
        <begin position="1469"/>
        <end position="1926"/>
    </location>
</feature>
<evidence type="ECO:0000313" key="8">
    <source>
        <dbReference type="Proteomes" id="UP000092321"/>
    </source>
</evidence>
<protein>
    <submittedName>
        <fullName evidence="7">Uncharacterized protein</fullName>
    </submittedName>
</protein>
<feature type="domain" description="FMP27 SW motif-containing RBG unit" evidence="5">
    <location>
        <begin position="994"/>
        <end position="1089"/>
    </location>
</feature>
<organism evidence="7 8">
    <name type="scientific">Hanseniaspora valbyensis NRRL Y-1626</name>
    <dbReference type="NCBI Taxonomy" id="766949"/>
    <lineage>
        <taxon>Eukaryota</taxon>
        <taxon>Fungi</taxon>
        <taxon>Dikarya</taxon>
        <taxon>Ascomycota</taxon>
        <taxon>Saccharomycotina</taxon>
        <taxon>Saccharomycetes</taxon>
        <taxon>Saccharomycodales</taxon>
        <taxon>Saccharomycodaceae</taxon>
        <taxon>Hanseniaspora</taxon>
    </lineage>
</organism>
<evidence type="ECO:0000313" key="7">
    <source>
        <dbReference type="EMBL" id="OBA27604.1"/>
    </source>
</evidence>
<dbReference type="EMBL" id="LXPE01000007">
    <property type="protein sequence ID" value="OBA27604.1"/>
    <property type="molecule type" value="Genomic_DNA"/>
</dbReference>
<feature type="transmembrane region" description="Helical" evidence="3">
    <location>
        <begin position="43"/>
        <end position="66"/>
    </location>
</feature>
<evidence type="ECO:0000259" key="6">
    <source>
        <dbReference type="SMART" id="SM01216"/>
    </source>
</evidence>
<evidence type="ECO:0000259" key="5">
    <source>
        <dbReference type="SMART" id="SM01215"/>
    </source>
</evidence>
<dbReference type="InterPro" id="IPR045167">
    <property type="entry name" value="Hobbit"/>
</dbReference>
<dbReference type="Proteomes" id="UP000092321">
    <property type="component" value="Unassembled WGS sequence"/>
</dbReference>
<feature type="compositionally biased region" description="Acidic residues" evidence="2">
    <location>
        <begin position="2421"/>
        <end position="2436"/>
    </location>
</feature>
<evidence type="ECO:0000259" key="4">
    <source>
        <dbReference type="SMART" id="SM01214"/>
    </source>
</evidence>
<accession>A0A1B7TFV8</accession>
<feature type="region of interest" description="Disordered" evidence="2">
    <location>
        <begin position="2390"/>
        <end position="2436"/>
    </location>
</feature>
<dbReference type="PANTHER" id="PTHR15678">
    <property type="entry name" value="ANTIGEN MLAA-22-RELATED"/>
    <property type="match status" value="1"/>
</dbReference>
<dbReference type="Pfam" id="PF10344">
    <property type="entry name" value="Hobbit"/>
    <property type="match status" value="1"/>
</dbReference>